<evidence type="ECO:0000256" key="2">
    <source>
        <dbReference type="ARBA" id="ARBA00006044"/>
    </source>
</evidence>
<name>A0A5C3QTH9_9AGAR</name>
<dbReference type="OrthoDB" id="412382at2759"/>
<gene>
    <name evidence="11" type="ORF">BDV98DRAFT_634778</name>
</gene>
<reference evidence="11 12" key="1">
    <citation type="journal article" date="2019" name="Nat. Ecol. Evol.">
        <title>Megaphylogeny resolves global patterns of mushroom evolution.</title>
        <authorList>
            <person name="Varga T."/>
            <person name="Krizsan K."/>
            <person name="Foldi C."/>
            <person name="Dima B."/>
            <person name="Sanchez-Garcia M."/>
            <person name="Sanchez-Ramirez S."/>
            <person name="Szollosi G.J."/>
            <person name="Szarkandi J.G."/>
            <person name="Papp V."/>
            <person name="Albert L."/>
            <person name="Andreopoulos W."/>
            <person name="Angelini C."/>
            <person name="Antonin V."/>
            <person name="Barry K.W."/>
            <person name="Bougher N.L."/>
            <person name="Buchanan P."/>
            <person name="Buyck B."/>
            <person name="Bense V."/>
            <person name="Catcheside P."/>
            <person name="Chovatia M."/>
            <person name="Cooper J."/>
            <person name="Damon W."/>
            <person name="Desjardin D."/>
            <person name="Finy P."/>
            <person name="Geml J."/>
            <person name="Haridas S."/>
            <person name="Hughes K."/>
            <person name="Justo A."/>
            <person name="Karasinski D."/>
            <person name="Kautmanova I."/>
            <person name="Kiss B."/>
            <person name="Kocsube S."/>
            <person name="Kotiranta H."/>
            <person name="LaButti K.M."/>
            <person name="Lechner B.E."/>
            <person name="Liimatainen K."/>
            <person name="Lipzen A."/>
            <person name="Lukacs Z."/>
            <person name="Mihaltcheva S."/>
            <person name="Morgado L.N."/>
            <person name="Niskanen T."/>
            <person name="Noordeloos M.E."/>
            <person name="Ohm R.A."/>
            <person name="Ortiz-Santana B."/>
            <person name="Ovrebo C."/>
            <person name="Racz N."/>
            <person name="Riley R."/>
            <person name="Savchenko A."/>
            <person name="Shiryaev A."/>
            <person name="Soop K."/>
            <person name="Spirin V."/>
            <person name="Szebenyi C."/>
            <person name="Tomsovsky M."/>
            <person name="Tulloss R.E."/>
            <person name="Uehling J."/>
            <person name="Grigoriev I.V."/>
            <person name="Vagvolgyi C."/>
            <person name="Papp T."/>
            <person name="Martin F.M."/>
            <person name="Miettinen O."/>
            <person name="Hibbett D.S."/>
            <person name="Nagy L.G."/>
        </authorList>
    </citation>
    <scope>NUCLEOTIDE SEQUENCE [LARGE SCALE GENOMIC DNA]</scope>
    <source>
        <strain evidence="11 12">CBS 309.79</strain>
    </source>
</reference>
<evidence type="ECO:0000256" key="6">
    <source>
        <dbReference type="ARBA" id="ARBA00023277"/>
    </source>
</evidence>
<evidence type="ECO:0000313" key="12">
    <source>
        <dbReference type="Proteomes" id="UP000305067"/>
    </source>
</evidence>
<dbReference type="InterPro" id="IPR001722">
    <property type="entry name" value="Glyco_hydro_7"/>
</dbReference>
<keyword evidence="8 9" id="KW-0624">Polysaccharide degradation</keyword>
<dbReference type="GO" id="GO:0030245">
    <property type="term" value="P:cellulose catabolic process"/>
    <property type="evidence" value="ECO:0007669"/>
    <property type="project" value="UniProtKB-KW"/>
</dbReference>
<evidence type="ECO:0000256" key="8">
    <source>
        <dbReference type="ARBA" id="ARBA00023326"/>
    </source>
</evidence>
<evidence type="ECO:0000313" key="11">
    <source>
        <dbReference type="EMBL" id="TFL05333.1"/>
    </source>
</evidence>
<dbReference type="EC" id="3.2.1.-" evidence="9"/>
<keyword evidence="12" id="KW-1185">Reference proteome</keyword>
<accession>A0A5C3QTH9</accession>
<evidence type="ECO:0000256" key="1">
    <source>
        <dbReference type="ARBA" id="ARBA00001641"/>
    </source>
</evidence>
<evidence type="ECO:0000256" key="9">
    <source>
        <dbReference type="RuleBase" id="RU361164"/>
    </source>
</evidence>
<comment type="catalytic activity">
    <reaction evidence="1">
        <text>Hydrolysis of (1-&gt;4)-beta-D-glucosidic linkages in cellulose and cellotetraose, releasing cellobiose from the non-reducing ends of the chains.</text>
        <dbReference type="EC" id="3.2.1.91"/>
    </reaction>
</comment>
<dbReference type="InterPro" id="IPR037019">
    <property type="entry name" value="Glyco_hydro_7_sf"/>
</dbReference>
<dbReference type="CDD" id="cd07999">
    <property type="entry name" value="GH7_CBH_EG"/>
    <property type="match status" value="1"/>
</dbReference>
<keyword evidence="5 9" id="KW-0136">Cellulose degradation</keyword>
<dbReference type="GO" id="GO:0016162">
    <property type="term" value="F:cellulose 1,4-beta-cellobiosidase activity"/>
    <property type="evidence" value="ECO:0007669"/>
    <property type="project" value="UniProtKB-EC"/>
</dbReference>
<proteinExistence type="inferred from homology"/>
<evidence type="ECO:0000256" key="5">
    <source>
        <dbReference type="ARBA" id="ARBA00023001"/>
    </source>
</evidence>
<sequence>MFPKTALVALSFVAAVLGQQPGSVDAENHPRLSVQQCNANKSCTTLNREVTLDSNWRWLRHNVANTYNNCYTGSTWNTQYCSNPATCAQNCALEGANYAGTYGITTSGSSLTLKFTQQGPFGKNVGSRVYLMESPTAYQMFNMYNQEFTFDVDMSNLPCGLNGALYFVQMDKDGGMSRFPNNKAGAKYGTGYCDAQCARDIKFINGEANLLGWNASPTDPNAGKGQYGTCCDEMDVWEANKMATAFTPRTCPMRGTSCATFDNRYNGICDKDGCDFNNFRMGDKNFLGPGKTVNTNAKMAVVTQFISGSNGLLSEIKRFYVQNGRVIPNSYSTFPGLTTANSLTDNIYSTQKTLFGDFNDFADNGGMAEMGRGFEKGMVLAMSIWDDHEAEMKWLDANYPENKGPQHPRLIRALDVGAPAYVQANHPNASVTFSNIKFGPLNSTF</sequence>
<dbReference type="PANTHER" id="PTHR33753:SF2">
    <property type="entry name" value="GLYCOSIDE HYDROLASE FAMILY 7 PROTEIN"/>
    <property type="match status" value="1"/>
</dbReference>
<keyword evidence="7 9" id="KW-0326">Glycosidase</keyword>
<dbReference type="EMBL" id="ML178817">
    <property type="protein sequence ID" value="TFL05333.1"/>
    <property type="molecule type" value="Genomic_DNA"/>
</dbReference>
<evidence type="ECO:0000256" key="4">
    <source>
        <dbReference type="ARBA" id="ARBA00022801"/>
    </source>
</evidence>
<dbReference type="PRINTS" id="PR00734">
    <property type="entry name" value="GLHYDRLASE7"/>
</dbReference>
<dbReference type="Pfam" id="PF00840">
    <property type="entry name" value="Glyco_hydro_7"/>
    <property type="match status" value="1"/>
</dbReference>
<keyword evidence="3 10" id="KW-0732">Signal</keyword>
<keyword evidence="6" id="KW-0119">Carbohydrate metabolism</keyword>
<feature type="chain" id="PRO_5022705014" description="Glucanase" evidence="10">
    <location>
        <begin position="19"/>
        <end position="445"/>
    </location>
</feature>
<evidence type="ECO:0000256" key="3">
    <source>
        <dbReference type="ARBA" id="ARBA00022729"/>
    </source>
</evidence>
<dbReference type="PANTHER" id="PTHR33753">
    <property type="entry name" value="1,4-BETA-D-GLUCAN CELLOBIOHYDROLASE B"/>
    <property type="match status" value="1"/>
</dbReference>
<dbReference type="SUPFAM" id="SSF49899">
    <property type="entry name" value="Concanavalin A-like lectins/glucanases"/>
    <property type="match status" value="1"/>
</dbReference>
<organism evidence="11 12">
    <name type="scientific">Pterulicium gracile</name>
    <dbReference type="NCBI Taxonomy" id="1884261"/>
    <lineage>
        <taxon>Eukaryota</taxon>
        <taxon>Fungi</taxon>
        <taxon>Dikarya</taxon>
        <taxon>Basidiomycota</taxon>
        <taxon>Agaricomycotina</taxon>
        <taxon>Agaricomycetes</taxon>
        <taxon>Agaricomycetidae</taxon>
        <taxon>Agaricales</taxon>
        <taxon>Pleurotineae</taxon>
        <taxon>Pterulaceae</taxon>
        <taxon>Pterulicium</taxon>
    </lineage>
</organism>
<evidence type="ECO:0000256" key="10">
    <source>
        <dbReference type="SAM" id="SignalP"/>
    </source>
</evidence>
<evidence type="ECO:0000256" key="7">
    <source>
        <dbReference type="ARBA" id="ARBA00023295"/>
    </source>
</evidence>
<dbReference type="Gene3D" id="2.70.100.10">
    <property type="entry name" value="Glycoside hydrolase, family 7, domain"/>
    <property type="match status" value="1"/>
</dbReference>
<dbReference type="AlphaFoldDB" id="A0A5C3QTH9"/>
<dbReference type="STRING" id="1884261.A0A5C3QTH9"/>
<protein>
    <recommendedName>
        <fullName evidence="9">Glucanase</fullName>
        <ecNumber evidence="9">3.2.1.-</ecNumber>
    </recommendedName>
</protein>
<feature type="signal peptide" evidence="10">
    <location>
        <begin position="1"/>
        <end position="18"/>
    </location>
</feature>
<comment type="similarity">
    <text evidence="2 9">Belongs to the glycosyl hydrolase 7 (cellulase C) family.</text>
</comment>
<dbReference type="Proteomes" id="UP000305067">
    <property type="component" value="Unassembled WGS sequence"/>
</dbReference>
<keyword evidence="4 9" id="KW-0378">Hydrolase</keyword>
<dbReference type="InterPro" id="IPR013320">
    <property type="entry name" value="ConA-like_dom_sf"/>
</dbReference>